<dbReference type="Proteomes" id="UP000438429">
    <property type="component" value="Unassembled WGS sequence"/>
</dbReference>
<evidence type="ECO:0000313" key="1">
    <source>
        <dbReference type="EMBL" id="KAF0034940.1"/>
    </source>
</evidence>
<accession>A0A6A4SST2</accession>
<dbReference type="EMBL" id="VEVO01000011">
    <property type="protein sequence ID" value="KAF0034940.1"/>
    <property type="molecule type" value="Genomic_DNA"/>
</dbReference>
<reference evidence="1 2" key="1">
    <citation type="submission" date="2019-06" db="EMBL/GenBank/DDBJ databases">
        <title>Draft genomes of female and male turbot (Scophthalmus maximus).</title>
        <authorList>
            <person name="Xu H."/>
            <person name="Xu X.-W."/>
            <person name="Shao C."/>
            <person name="Chen S."/>
        </authorList>
    </citation>
    <scope>NUCLEOTIDE SEQUENCE [LARGE SCALE GENOMIC DNA]</scope>
    <source>
        <strain evidence="1">Ysfricsl-2016a</strain>
        <tissue evidence="1">Blood</tissue>
    </source>
</reference>
<protein>
    <submittedName>
        <fullName evidence="1">Uncharacterized protein</fullName>
    </submittedName>
</protein>
<name>A0A6A4SST2_SCOMX</name>
<sequence>MTHGMRYPWRLAALVREPAGNPLGNVDITLYMRVPLLNKGLTVAESDPLGLYKLRPTVGTVVVDVLGTGLTGSVTWSGIMRSCLSLSADLLPG</sequence>
<comment type="caution">
    <text evidence="1">The sequence shown here is derived from an EMBL/GenBank/DDBJ whole genome shotgun (WGS) entry which is preliminary data.</text>
</comment>
<gene>
    <name evidence="1" type="ORF">F2P81_012698</name>
</gene>
<proteinExistence type="predicted"/>
<dbReference type="AlphaFoldDB" id="A0A6A4SST2"/>
<organism evidence="1 2">
    <name type="scientific">Scophthalmus maximus</name>
    <name type="common">Turbot</name>
    <name type="synonym">Psetta maxima</name>
    <dbReference type="NCBI Taxonomy" id="52904"/>
    <lineage>
        <taxon>Eukaryota</taxon>
        <taxon>Metazoa</taxon>
        <taxon>Chordata</taxon>
        <taxon>Craniata</taxon>
        <taxon>Vertebrata</taxon>
        <taxon>Euteleostomi</taxon>
        <taxon>Actinopterygii</taxon>
        <taxon>Neopterygii</taxon>
        <taxon>Teleostei</taxon>
        <taxon>Neoteleostei</taxon>
        <taxon>Acanthomorphata</taxon>
        <taxon>Carangaria</taxon>
        <taxon>Pleuronectiformes</taxon>
        <taxon>Pleuronectoidei</taxon>
        <taxon>Scophthalmidae</taxon>
        <taxon>Scophthalmus</taxon>
    </lineage>
</organism>
<evidence type="ECO:0000313" key="2">
    <source>
        <dbReference type="Proteomes" id="UP000438429"/>
    </source>
</evidence>